<dbReference type="Gene3D" id="3.60.15.10">
    <property type="entry name" value="Ribonuclease Z/Hydroxyacylglutathione hydrolase-like"/>
    <property type="match status" value="1"/>
</dbReference>
<organism evidence="2 3">
    <name type="scientific">Lysinibacillus louembei</name>
    <dbReference type="NCBI Taxonomy" id="1470088"/>
    <lineage>
        <taxon>Bacteria</taxon>
        <taxon>Bacillati</taxon>
        <taxon>Bacillota</taxon>
        <taxon>Bacilli</taxon>
        <taxon>Bacillales</taxon>
        <taxon>Bacillaceae</taxon>
        <taxon>Lysinibacillus</taxon>
    </lineage>
</organism>
<dbReference type="InterPro" id="IPR050855">
    <property type="entry name" value="NDM-1-like"/>
</dbReference>
<evidence type="ECO:0000313" key="2">
    <source>
        <dbReference type="EMBL" id="WPK11419.1"/>
    </source>
</evidence>
<dbReference type="RefSeq" id="WP_319836458.1">
    <property type="nucleotide sequence ID" value="NZ_CP137624.1"/>
</dbReference>
<protein>
    <submittedName>
        <fullName evidence="2">MBL fold metallo-hydrolase</fullName>
    </submittedName>
</protein>
<evidence type="ECO:0000259" key="1">
    <source>
        <dbReference type="SMART" id="SM00849"/>
    </source>
</evidence>
<dbReference type="SMART" id="SM00849">
    <property type="entry name" value="Lactamase_B"/>
    <property type="match status" value="1"/>
</dbReference>
<dbReference type="Proteomes" id="UP001322664">
    <property type="component" value="Chromosome"/>
</dbReference>
<dbReference type="PANTHER" id="PTHR42951">
    <property type="entry name" value="METALLO-BETA-LACTAMASE DOMAIN-CONTAINING"/>
    <property type="match status" value="1"/>
</dbReference>
<gene>
    <name evidence="2" type="ORF">R6U77_16225</name>
</gene>
<dbReference type="InterPro" id="IPR036866">
    <property type="entry name" value="RibonucZ/Hydroxyglut_hydro"/>
</dbReference>
<evidence type="ECO:0000313" key="3">
    <source>
        <dbReference type="Proteomes" id="UP001322664"/>
    </source>
</evidence>
<name>A0ABZ0RWJ4_9BACI</name>
<dbReference type="EMBL" id="CP137624">
    <property type="protein sequence ID" value="WPK11419.1"/>
    <property type="molecule type" value="Genomic_DNA"/>
</dbReference>
<dbReference type="Pfam" id="PF00753">
    <property type="entry name" value="Lactamase_B"/>
    <property type="match status" value="1"/>
</dbReference>
<feature type="domain" description="Metallo-beta-lactamase" evidence="1">
    <location>
        <begin position="30"/>
        <end position="198"/>
    </location>
</feature>
<reference evidence="2 3" key="1">
    <citation type="submission" date="2023-09" db="EMBL/GenBank/DDBJ databases">
        <authorList>
            <person name="Page C.A."/>
            <person name="Perez-Diaz I.M."/>
        </authorList>
    </citation>
    <scope>NUCLEOTIDE SEQUENCE [LARGE SCALE GENOMIC DNA]</scope>
    <source>
        <strain evidence="2 3">Ll15</strain>
    </source>
</reference>
<keyword evidence="3" id="KW-1185">Reference proteome</keyword>
<dbReference type="SUPFAM" id="SSF56281">
    <property type="entry name" value="Metallo-hydrolase/oxidoreductase"/>
    <property type="match status" value="1"/>
</dbReference>
<proteinExistence type="predicted"/>
<sequence>MLLKKQFEQGEINGVVYGNGTVAFQGVKLNVYCYIIDGVCIDTGAHSLRQQFQHFLTAQSFEQVVLTHHHEDHSGNAAFLQQQGVPIYIEESLLKECAKKAAYPLYRRLFWGTRKPFQAQPLANTFTSKTATWEVIQTPGHAIDHVALLNKNTGQLFTGDLYVMTKTRLILREESIPAIIRSLQQVLAYDFDEVFCSHAGLLKNGRKALQAKEDYLLTVQDKAFSLYEQGFTVSEIDRQLFSKKYPITRFSRGEWDSQHIVTSILKEANKI</sequence>
<dbReference type="InterPro" id="IPR001279">
    <property type="entry name" value="Metallo-B-lactamas"/>
</dbReference>
<accession>A0ABZ0RWJ4</accession>